<evidence type="ECO:0000313" key="5">
    <source>
        <dbReference type="EMBL" id="MFD1150660.1"/>
    </source>
</evidence>
<keyword evidence="2" id="KW-0479">Metal-binding</keyword>
<evidence type="ECO:0000259" key="4">
    <source>
        <dbReference type="Pfam" id="PF07687"/>
    </source>
</evidence>
<dbReference type="InterPro" id="IPR051458">
    <property type="entry name" value="Cyt/Met_Dipeptidase"/>
</dbReference>
<dbReference type="Pfam" id="PF07687">
    <property type="entry name" value="M20_dimer"/>
    <property type="match status" value="1"/>
</dbReference>
<accession>A0ABW3R1I3</accession>
<sequence>MSGPAPNPVLDLSGLLARLHDEKDRVTLPEFYDDVVEASERTRADLDALPFSDDDWLARSETRSIGGEVGYTVLERLWARPAVEVLTVVAGDPVGPPTGAIPAVAAADLSIRTVPDQTVAAVAGAVAALGRGQHR</sequence>
<evidence type="ECO:0000313" key="6">
    <source>
        <dbReference type="Proteomes" id="UP001597168"/>
    </source>
</evidence>
<keyword evidence="6" id="KW-1185">Reference proteome</keyword>
<gene>
    <name evidence="5" type="ORF">ACFQ3T_26315</name>
</gene>
<dbReference type="Gene3D" id="3.30.70.360">
    <property type="match status" value="1"/>
</dbReference>
<evidence type="ECO:0000256" key="2">
    <source>
        <dbReference type="ARBA" id="ARBA00022723"/>
    </source>
</evidence>
<keyword evidence="1" id="KW-0645">Protease</keyword>
<reference evidence="6" key="1">
    <citation type="journal article" date="2019" name="Int. J. Syst. Evol. Microbiol.">
        <title>The Global Catalogue of Microorganisms (GCM) 10K type strain sequencing project: providing services to taxonomists for standard genome sequencing and annotation.</title>
        <authorList>
            <consortium name="The Broad Institute Genomics Platform"/>
            <consortium name="The Broad Institute Genome Sequencing Center for Infectious Disease"/>
            <person name="Wu L."/>
            <person name="Ma J."/>
        </authorList>
    </citation>
    <scope>NUCLEOTIDE SEQUENCE [LARGE SCALE GENOMIC DNA]</scope>
    <source>
        <strain evidence="6">CCUG 60214</strain>
    </source>
</reference>
<dbReference type="PANTHER" id="PTHR43270">
    <property type="entry name" value="BETA-ALA-HIS DIPEPTIDASE"/>
    <property type="match status" value="1"/>
</dbReference>
<keyword evidence="3" id="KW-0378">Hydrolase</keyword>
<name>A0ABW3R1I3_9PSEU</name>
<dbReference type="EMBL" id="JBHTLK010000173">
    <property type="protein sequence ID" value="MFD1150660.1"/>
    <property type="molecule type" value="Genomic_DNA"/>
</dbReference>
<evidence type="ECO:0000256" key="3">
    <source>
        <dbReference type="ARBA" id="ARBA00022801"/>
    </source>
</evidence>
<dbReference type="PANTHER" id="PTHR43270:SF12">
    <property type="entry name" value="SUCCINYL-DIAMINOPIMELATE DESUCCINYLASE"/>
    <property type="match status" value="1"/>
</dbReference>
<protein>
    <submittedName>
        <fullName evidence="5">Peptidase dimerization domain-containing protein</fullName>
    </submittedName>
</protein>
<organism evidence="5 6">
    <name type="scientific">Saccharothrix hoggarensis</name>
    <dbReference type="NCBI Taxonomy" id="913853"/>
    <lineage>
        <taxon>Bacteria</taxon>
        <taxon>Bacillati</taxon>
        <taxon>Actinomycetota</taxon>
        <taxon>Actinomycetes</taxon>
        <taxon>Pseudonocardiales</taxon>
        <taxon>Pseudonocardiaceae</taxon>
        <taxon>Saccharothrix</taxon>
    </lineage>
</organism>
<feature type="domain" description="Peptidase M20 dimerisation" evidence="4">
    <location>
        <begin position="3"/>
        <end position="128"/>
    </location>
</feature>
<comment type="caution">
    <text evidence="5">The sequence shown here is derived from an EMBL/GenBank/DDBJ whole genome shotgun (WGS) entry which is preliminary data.</text>
</comment>
<evidence type="ECO:0000256" key="1">
    <source>
        <dbReference type="ARBA" id="ARBA00022670"/>
    </source>
</evidence>
<dbReference type="RefSeq" id="WP_380726944.1">
    <property type="nucleotide sequence ID" value="NZ_JBHTLK010000173.1"/>
</dbReference>
<dbReference type="InterPro" id="IPR011650">
    <property type="entry name" value="Peptidase_M20_dimer"/>
</dbReference>
<dbReference type="Proteomes" id="UP001597168">
    <property type="component" value="Unassembled WGS sequence"/>
</dbReference>
<proteinExistence type="predicted"/>